<feature type="transmembrane region" description="Helical" evidence="1">
    <location>
        <begin position="99"/>
        <end position="116"/>
    </location>
</feature>
<dbReference type="InterPro" id="IPR032637">
    <property type="entry name" value="Phage_holin-like"/>
</dbReference>
<protein>
    <recommendedName>
        <fullName evidence="3">Phage holin</fullName>
    </recommendedName>
</protein>
<gene>
    <name evidence="2" type="ORF">GNB58_004538</name>
</gene>
<dbReference type="AlphaFoldDB" id="A0A736RDG0"/>
<reference evidence="2" key="2">
    <citation type="submission" date="2018-07" db="EMBL/GenBank/DDBJ databases">
        <authorList>
            <consortium name="NCBI Pathogen Detection Project"/>
        </authorList>
    </citation>
    <scope>NUCLEOTIDE SEQUENCE</scope>
    <source>
        <strain evidence="2">2584-68</strain>
    </source>
</reference>
<dbReference type="EMBL" id="DAATAH010000088">
    <property type="protein sequence ID" value="HAE7767447.1"/>
    <property type="molecule type" value="Genomic_DNA"/>
</dbReference>
<proteinExistence type="predicted"/>
<reference evidence="2" key="1">
    <citation type="journal article" date="2018" name="Genome Biol.">
        <title>SKESA: strategic k-mer extension for scrupulous assemblies.</title>
        <authorList>
            <person name="Souvorov A."/>
            <person name="Agarwala R."/>
            <person name="Lipman D.J."/>
        </authorList>
    </citation>
    <scope>NUCLEOTIDE SEQUENCE</scope>
    <source>
        <strain evidence="2">2584-68</strain>
    </source>
</reference>
<evidence type="ECO:0008006" key="3">
    <source>
        <dbReference type="Google" id="ProtNLM"/>
    </source>
</evidence>
<keyword evidence="1" id="KW-0472">Membrane</keyword>
<organism evidence="2">
    <name type="scientific">Salmonella enterica subsp. houtenae serovar 45:g,z51:-</name>
    <dbReference type="NCBI Taxonomy" id="1967611"/>
    <lineage>
        <taxon>Bacteria</taxon>
        <taxon>Pseudomonadati</taxon>
        <taxon>Pseudomonadota</taxon>
        <taxon>Gammaproteobacteria</taxon>
        <taxon>Enterobacterales</taxon>
        <taxon>Enterobacteriaceae</taxon>
        <taxon>Salmonella</taxon>
    </lineage>
</organism>
<feature type="transmembrane region" description="Helical" evidence="1">
    <location>
        <begin position="27"/>
        <end position="44"/>
    </location>
</feature>
<keyword evidence="1" id="KW-1133">Transmembrane helix</keyword>
<sequence>MSDPLTVAGGFAAGTVGVTLATLFPEATPGVMLFSLGGAALYVLTSEPHQIWKQAVFAIISFLGGVSFAVPMATIMAGVINSALSLLTPPVTIEVSPNIGALVAASISVAILLRILSKSKNGSLPGLDGGDE</sequence>
<name>A0A736RDG0_SALHO</name>
<feature type="transmembrane region" description="Helical" evidence="1">
    <location>
        <begin position="56"/>
        <end position="79"/>
    </location>
</feature>
<keyword evidence="1" id="KW-0812">Transmembrane</keyword>
<comment type="caution">
    <text evidence="2">The sequence shown here is derived from an EMBL/GenBank/DDBJ whole genome shotgun (WGS) entry which is preliminary data.</text>
</comment>
<dbReference type="Pfam" id="PF16931">
    <property type="entry name" value="Phage_holin_8"/>
    <property type="match status" value="1"/>
</dbReference>
<accession>A0A736RDG0</accession>
<evidence type="ECO:0000256" key="1">
    <source>
        <dbReference type="SAM" id="Phobius"/>
    </source>
</evidence>
<evidence type="ECO:0000313" key="2">
    <source>
        <dbReference type="EMBL" id="HAE7767447.1"/>
    </source>
</evidence>